<dbReference type="PANTHER" id="PTHR32295">
    <property type="entry name" value="IQ-DOMAIN 5-RELATED"/>
    <property type="match status" value="1"/>
</dbReference>
<dbReference type="AlphaFoldDB" id="A0A2G9I6E5"/>
<evidence type="ECO:0000313" key="7">
    <source>
        <dbReference type="Proteomes" id="UP000231279"/>
    </source>
</evidence>
<feature type="compositionally biased region" description="Polar residues" evidence="4">
    <location>
        <begin position="504"/>
        <end position="516"/>
    </location>
</feature>
<organism evidence="6 7">
    <name type="scientific">Handroanthus impetiginosus</name>
    <dbReference type="NCBI Taxonomy" id="429701"/>
    <lineage>
        <taxon>Eukaryota</taxon>
        <taxon>Viridiplantae</taxon>
        <taxon>Streptophyta</taxon>
        <taxon>Embryophyta</taxon>
        <taxon>Tracheophyta</taxon>
        <taxon>Spermatophyta</taxon>
        <taxon>Magnoliopsida</taxon>
        <taxon>eudicotyledons</taxon>
        <taxon>Gunneridae</taxon>
        <taxon>Pentapetalae</taxon>
        <taxon>asterids</taxon>
        <taxon>lamiids</taxon>
        <taxon>Lamiales</taxon>
        <taxon>Bignoniaceae</taxon>
        <taxon>Crescentiina</taxon>
        <taxon>Tabebuia alliance</taxon>
        <taxon>Handroanthus</taxon>
    </lineage>
</organism>
<dbReference type="InterPro" id="IPR000048">
    <property type="entry name" value="IQ_motif_EF-hand-BS"/>
</dbReference>
<gene>
    <name evidence="6" type="ORF">CDL12_01928</name>
</gene>
<reference evidence="7" key="1">
    <citation type="journal article" date="2018" name="Gigascience">
        <title>Genome assembly of the Pink Ipe (Handroanthus impetiginosus, Bignoniaceae), a highly valued, ecologically keystone Neotropical timber forest tree.</title>
        <authorList>
            <person name="Silva-Junior O.B."/>
            <person name="Grattapaglia D."/>
            <person name="Novaes E."/>
            <person name="Collevatti R.G."/>
        </authorList>
    </citation>
    <scope>NUCLEOTIDE SEQUENCE [LARGE SCALE GENOMIC DNA]</scope>
    <source>
        <strain evidence="7">cv. UFG-1</strain>
    </source>
</reference>
<dbReference type="Pfam" id="PF13178">
    <property type="entry name" value="DUF4005"/>
    <property type="match status" value="1"/>
</dbReference>
<dbReference type="PROSITE" id="PS50096">
    <property type="entry name" value="IQ"/>
    <property type="match status" value="2"/>
</dbReference>
<feature type="compositionally biased region" description="Basic and acidic residues" evidence="4">
    <location>
        <begin position="278"/>
        <end position="310"/>
    </location>
</feature>
<comment type="subunit">
    <text evidence="3">Binds to multiple calmodulin (CaM) in the presence of Ca(2+) and CaM-like proteins.</text>
</comment>
<evidence type="ECO:0000256" key="4">
    <source>
        <dbReference type="SAM" id="MobiDB-lite"/>
    </source>
</evidence>
<dbReference type="Gene3D" id="1.20.5.190">
    <property type="match status" value="1"/>
</dbReference>
<feature type="compositionally biased region" description="Polar residues" evidence="4">
    <location>
        <begin position="315"/>
        <end position="331"/>
    </location>
</feature>
<comment type="similarity">
    <text evidence="2">Belongs to the IQD family.</text>
</comment>
<dbReference type="EMBL" id="NKXS01000264">
    <property type="protein sequence ID" value="PIN25331.1"/>
    <property type="molecule type" value="Genomic_DNA"/>
</dbReference>
<feature type="region of interest" description="Disordered" evidence="4">
    <location>
        <begin position="491"/>
        <end position="516"/>
    </location>
</feature>
<dbReference type="GO" id="GO:0005516">
    <property type="term" value="F:calmodulin binding"/>
    <property type="evidence" value="ECO:0007669"/>
    <property type="project" value="UniProtKB-KW"/>
</dbReference>
<keyword evidence="1" id="KW-0112">Calmodulin-binding</keyword>
<accession>A0A2G9I6E5</accession>
<dbReference type="OrthoDB" id="1905649at2759"/>
<comment type="caution">
    <text evidence="6">The sequence shown here is derived from an EMBL/GenBank/DDBJ whole genome shotgun (WGS) entry which is preliminary data.</text>
</comment>
<dbReference type="Proteomes" id="UP000231279">
    <property type="component" value="Unassembled WGS sequence"/>
</dbReference>
<protein>
    <recommendedName>
        <fullName evidence="5">DUF4005 domain-containing protein</fullName>
    </recommendedName>
</protein>
<feature type="region of interest" description="Disordered" evidence="4">
    <location>
        <begin position="270"/>
        <end position="390"/>
    </location>
</feature>
<sequence length="553" mass="61004">MGKSPGKWIKGILFGKKTSKSNLSKGRELSKSASEKPTRVSSKEPIPILTVDAPLISNPLPSTFDDSTDNSDFEKGGFAKSASDRLVSSSTQQDGDMPTVSDCSLPNDTENIKLEQAAMVVQASFRSYQARRAFQTLKGITRLQAVVRGCLVRRQAVATLFCVEGIVKFQAITRGYMVRQSSIGNGHCARQNLVAKDAKNQDSGGSRYSPADTLLKNAFVHKLLSSSPTSMPLCLHYGPGEPNSEWNWLLRWSISRIWATNCKHNEARDSKLQTVETEQTKPKSNDRGVRSVTVRKDHNHANGETQELKHKGSKLSIQAVKSAQEHPQTGNDKSKRGLKKTAKPIGEISNEAEIDIEKPRRHPVKLSKSPINKPTEDLAESVSEHSNVKSSIELPGANSLVDELNNHLALEEHTKLVSDKSLDILLVDKDFNDDKIGRENYKTCRQTSLPAKYDDQDATPESVTRVPSYMATTASSKAKVKAQVSPRFGQDGVDKYGLTRRHSLPSSTNGKVSSSPRVHRLVQVNGREGIKVDRSLSSSRDVIDKTIQVDWKR</sequence>
<feature type="compositionally biased region" description="Basic and acidic residues" evidence="4">
    <location>
        <begin position="25"/>
        <end position="42"/>
    </location>
</feature>
<dbReference type="Pfam" id="PF00612">
    <property type="entry name" value="IQ"/>
    <property type="match status" value="3"/>
</dbReference>
<feature type="region of interest" description="Disordered" evidence="4">
    <location>
        <begin position="19"/>
        <end position="101"/>
    </location>
</feature>
<keyword evidence="7" id="KW-1185">Reference proteome</keyword>
<dbReference type="SMART" id="SM00015">
    <property type="entry name" value="IQ"/>
    <property type="match status" value="2"/>
</dbReference>
<evidence type="ECO:0000313" key="6">
    <source>
        <dbReference type="EMBL" id="PIN25331.1"/>
    </source>
</evidence>
<dbReference type="STRING" id="429701.A0A2G9I6E5"/>
<feature type="domain" description="DUF4005" evidence="5">
    <location>
        <begin position="459"/>
        <end position="522"/>
    </location>
</feature>
<dbReference type="InterPro" id="IPR025064">
    <property type="entry name" value="DUF4005"/>
</dbReference>
<evidence type="ECO:0000256" key="1">
    <source>
        <dbReference type="ARBA" id="ARBA00022860"/>
    </source>
</evidence>
<name>A0A2G9I6E5_9LAMI</name>
<evidence type="ECO:0000259" key="5">
    <source>
        <dbReference type="Pfam" id="PF13178"/>
    </source>
</evidence>
<dbReference type="PANTHER" id="PTHR32295:SF279">
    <property type="entry name" value="PROTEIN IQ-DOMAIN 31-LIKE"/>
    <property type="match status" value="1"/>
</dbReference>
<proteinExistence type="inferred from homology"/>
<evidence type="ECO:0000256" key="2">
    <source>
        <dbReference type="ARBA" id="ARBA00024341"/>
    </source>
</evidence>
<evidence type="ECO:0000256" key="3">
    <source>
        <dbReference type="ARBA" id="ARBA00024378"/>
    </source>
</evidence>